<evidence type="ECO:0000313" key="5">
    <source>
        <dbReference type="Proteomes" id="UP000520011"/>
    </source>
</evidence>
<feature type="domain" description="Prokaryotic pPIWI-RE MID" evidence="3">
    <location>
        <begin position="441"/>
        <end position="522"/>
    </location>
</feature>
<dbReference type="AlphaFoldDB" id="A0A7W8ISP3"/>
<dbReference type="Proteomes" id="UP000520011">
    <property type="component" value="Unassembled WGS sequence"/>
</dbReference>
<proteinExistence type="predicted"/>
<protein>
    <recommendedName>
        <fullName evidence="6">DUF3893 domain-containing protein</fullName>
    </recommendedName>
</protein>
<dbReference type="InterPro" id="IPR024996">
    <property type="entry name" value="RNaseH_pPIWI_RE"/>
</dbReference>
<feature type="domain" description="pPIWI-RE module N-terminal" evidence="2">
    <location>
        <begin position="24"/>
        <end position="367"/>
    </location>
</feature>
<comment type="caution">
    <text evidence="4">The sequence shown here is derived from an EMBL/GenBank/DDBJ whole genome shotgun (WGS) entry which is preliminary data.</text>
</comment>
<evidence type="ECO:0000259" key="3">
    <source>
        <dbReference type="Pfam" id="PF18157"/>
    </source>
</evidence>
<accession>A0A7W8ISP3</accession>
<organism evidence="4 5">
    <name type="scientific">Anoxybacteroides tepidamans</name>
    <dbReference type="NCBI Taxonomy" id="265948"/>
    <lineage>
        <taxon>Bacteria</taxon>
        <taxon>Bacillati</taxon>
        <taxon>Bacillota</taxon>
        <taxon>Bacilli</taxon>
        <taxon>Bacillales</taxon>
        <taxon>Anoxybacillaceae</taxon>
        <taxon>Anoxybacteroides</taxon>
    </lineage>
</organism>
<sequence length="784" mass="90446">MRKKQRNFIKVLAVPMKESHVIKGYSVYVPYVWKHFIEQHKHYKVPVVSLHDTMQMLLMDLLFVNNRAFFNPNEPWLFSRHPVDLDLLKHIIESWYIVHFHKPLPPDVLSGMEMKEEERVANIVINEQGTADLSDGFAYQYVPKIISVKLNKNLFIPSLGKHLHFVDVCVPLSQGAEWISWPPEQVTIRKKREYFSYKVTFKMQTIPFESVPYLYIYVSAVRWMAHKASLRETGATVYLQGTYPWISGIADVAPMVKASVKKRNGHLRWKHQANDVLQEMGYGRLLPEIEAVFDNPRLHLEGEKNHEFNTFIPYGTHLWGTHPIGAGAGFQERIEIAKAIAQQLSNVDPFPVCQRIQSSSKNRKKTQLKLPPAMTIEIWYSDAEWLAKVKETLFQSLDIEAPNEQNVYAYGSSKIIVKERAITESLDIESNEANGKKLLVQRIGKMLNNDASPAFCFFELKDKDEFRHSIDPKDFIRHMFVNHNKWTQFIRPIDPAEDDTTSENRFKRAVEDLFRQAGVVSRRGQAVLERHENTAFIGLYNIQRNKRTSQKQIDYPIMVQVDANEIKMALPHKGWMPYHEGLLMLAKESDRLPEQEVNTFLCGALQQVQADHIVLFAEAQNIRGSTKWFQNKHIHTSVHPFALFRNVSIVRLRDEEGGETPEWTVFDSIDEYSEMTEIASSFPTGVFQFNDRVFFNIGSKPKGVGQGINPKKTKLQQPNKNLPRSTAVELTIPICAEGQSPETLALLTYELRNQTSLQYDDMDTLMPLPLHLAQKAKEYAKMVL</sequence>
<evidence type="ECO:0008006" key="6">
    <source>
        <dbReference type="Google" id="ProtNLM"/>
    </source>
</evidence>
<dbReference type="RefSeq" id="WP_183256049.1">
    <property type="nucleotide sequence ID" value="NZ_JACHEP010000026.1"/>
</dbReference>
<dbReference type="Pfam" id="PF18157">
    <property type="entry name" value="MID_pPIWI_RE"/>
    <property type="match status" value="1"/>
</dbReference>
<dbReference type="EMBL" id="JACHEP010000026">
    <property type="protein sequence ID" value="MBB5326020.1"/>
    <property type="molecule type" value="Genomic_DNA"/>
</dbReference>
<evidence type="ECO:0000313" key="4">
    <source>
        <dbReference type="EMBL" id="MBB5326020.1"/>
    </source>
</evidence>
<dbReference type="Pfam" id="PF13111">
    <property type="entry name" value="pPIWI_RE_X"/>
    <property type="match status" value="1"/>
</dbReference>
<name>A0A7W8ISP3_9BACL</name>
<reference evidence="4 5" key="1">
    <citation type="submission" date="2020-08" db="EMBL/GenBank/DDBJ databases">
        <title>Genomic Encyclopedia of Type Strains, Phase IV (KMG-IV): sequencing the most valuable type-strain genomes for metagenomic binning, comparative biology and taxonomic classification.</title>
        <authorList>
            <person name="Goeker M."/>
        </authorList>
    </citation>
    <scope>NUCLEOTIDE SEQUENCE [LARGE SCALE GENOMIC DNA]</scope>
    <source>
        <strain evidence="4 5">DSM 16325</strain>
    </source>
</reference>
<dbReference type="Pfam" id="PF13032">
    <property type="entry name" value="RNaseH_pPIWI_RE"/>
    <property type="match status" value="1"/>
</dbReference>
<keyword evidence="5" id="KW-1185">Reference proteome</keyword>
<evidence type="ECO:0000259" key="1">
    <source>
        <dbReference type="Pfam" id="PF13032"/>
    </source>
</evidence>
<dbReference type="InterPro" id="IPR025085">
    <property type="entry name" value="pPIWI_RE_X"/>
</dbReference>
<gene>
    <name evidence="4" type="ORF">HNQ34_003138</name>
</gene>
<evidence type="ECO:0000259" key="2">
    <source>
        <dbReference type="Pfam" id="PF13111"/>
    </source>
</evidence>
<dbReference type="InterPro" id="IPR040496">
    <property type="entry name" value="MID_pPIWI_RE"/>
</dbReference>
<feature type="domain" description="pPIWI-RE RNaseH" evidence="1">
    <location>
        <begin position="543"/>
        <end position="780"/>
    </location>
</feature>